<keyword evidence="1 3" id="KW-0378">Hydrolase</keyword>
<reference evidence="3 4" key="1">
    <citation type="submission" date="2019-10" db="EMBL/GenBank/DDBJ databases">
        <title>Nocardia macrotermitis sp. nov. and Nocardia aurantia sp. nov., isolated from the gut of fungus growing-termite Macrotermes natalensis.</title>
        <authorList>
            <person name="Benndorf R."/>
            <person name="Schwitalla J."/>
            <person name="Martin K."/>
            <person name="De Beer W."/>
            <person name="Kaster A.-K."/>
            <person name="Vollmers J."/>
            <person name="Poulsen M."/>
            <person name="Beemelmanns C."/>
        </authorList>
    </citation>
    <scope>NUCLEOTIDE SEQUENCE [LARGE SCALE GENOMIC DNA]</scope>
    <source>
        <strain evidence="3 4">RB56</strain>
    </source>
</reference>
<proteinExistence type="predicted"/>
<name>A0A7K0DTS7_9NOCA</name>
<organism evidence="3 4">
    <name type="scientific">Nocardia aurantia</name>
    <dbReference type="NCBI Taxonomy" id="2585199"/>
    <lineage>
        <taxon>Bacteria</taxon>
        <taxon>Bacillati</taxon>
        <taxon>Actinomycetota</taxon>
        <taxon>Actinomycetes</taxon>
        <taxon>Mycobacteriales</taxon>
        <taxon>Nocardiaceae</taxon>
        <taxon>Nocardia</taxon>
    </lineage>
</organism>
<evidence type="ECO:0000313" key="4">
    <source>
        <dbReference type="Proteomes" id="UP000431401"/>
    </source>
</evidence>
<dbReference type="EMBL" id="WEGI01000010">
    <property type="protein sequence ID" value="MQY29170.1"/>
    <property type="molecule type" value="Genomic_DNA"/>
</dbReference>
<dbReference type="InterPro" id="IPR013094">
    <property type="entry name" value="AB_hydrolase_3"/>
</dbReference>
<accession>A0A7K0DTS7</accession>
<dbReference type="InterPro" id="IPR029058">
    <property type="entry name" value="AB_hydrolase_fold"/>
</dbReference>
<dbReference type="InterPro" id="IPR050300">
    <property type="entry name" value="GDXG_lipolytic_enzyme"/>
</dbReference>
<dbReference type="RefSeq" id="WP_153345710.1">
    <property type="nucleotide sequence ID" value="NZ_WEGI01000010.1"/>
</dbReference>
<dbReference type="GO" id="GO:0016787">
    <property type="term" value="F:hydrolase activity"/>
    <property type="evidence" value="ECO:0007669"/>
    <property type="project" value="UniProtKB-KW"/>
</dbReference>
<comment type="caution">
    <text evidence="3">The sequence shown here is derived from an EMBL/GenBank/DDBJ whole genome shotgun (WGS) entry which is preliminary data.</text>
</comment>
<evidence type="ECO:0000259" key="2">
    <source>
        <dbReference type="Pfam" id="PF07859"/>
    </source>
</evidence>
<dbReference type="Pfam" id="PF07859">
    <property type="entry name" value="Abhydrolase_3"/>
    <property type="match status" value="1"/>
</dbReference>
<evidence type="ECO:0000313" key="3">
    <source>
        <dbReference type="EMBL" id="MQY29170.1"/>
    </source>
</evidence>
<dbReference type="AlphaFoldDB" id="A0A7K0DTS7"/>
<sequence>MVQGDAFHPDLRGAARWLPRSPVNKRSLPVVRALSGLASRRVPRDVRVEPAGDITVRVYRPPTAPARSPGLLWIHGGGYVIGSAAQDDWLCRHFARELGIVVVSADYRLAPEHPFPVPLHDCHDALAWMARQPDIDAERIAIGGASAGGGLAAALALLAHERGEVRPVFQLLAYPMIDDRTVLRTDLDESHFRLWNNKANAFGWQSYTGLAPGSPSISGLAAPARYEDLSGLPPAWIGVGSLDLFHDEDLAYAKRLADSGIACETLVVDGAFHGFDEVFAKTGVAKGFRTAQVAALAAAL</sequence>
<dbReference type="PANTHER" id="PTHR48081:SF8">
    <property type="entry name" value="ALPHA_BETA HYDROLASE FOLD-3 DOMAIN-CONTAINING PROTEIN-RELATED"/>
    <property type="match status" value="1"/>
</dbReference>
<dbReference type="Gene3D" id="3.40.50.1820">
    <property type="entry name" value="alpha/beta hydrolase"/>
    <property type="match status" value="1"/>
</dbReference>
<dbReference type="PANTHER" id="PTHR48081">
    <property type="entry name" value="AB HYDROLASE SUPERFAMILY PROTEIN C4A8.06C"/>
    <property type="match status" value="1"/>
</dbReference>
<gene>
    <name evidence="3" type="primary">aes_3</name>
    <name evidence="3" type="ORF">NRB56_47600</name>
</gene>
<dbReference type="OrthoDB" id="3181909at2"/>
<feature type="domain" description="Alpha/beta hydrolase fold-3" evidence="2">
    <location>
        <begin position="71"/>
        <end position="275"/>
    </location>
</feature>
<dbReference type="EC" id="3.1.1.-" evidence="3"/>
<dbReference type="Proteomes" id="UP000431401">
    <property type="component" value="Unassembled WGS sequence"/>
</dbReference>
<dbReference type="SUPFAM" id="SSF53474">
    <property type="entry name" value="alpha/beta-Hydrolases"/>
    <property type="match status" value="1"/>
</dbReference>
<protein>
    <submittedName>
        <fullName evidence="3">Acetyl esterase</fullName>
        <ecNumber evidence="3">3.1.1.-</ecNumber>
    </submittedName>
</protein>
<keyword evidence="4" id="KW-1185">Reference proteome</keyword>
<evidence type="ECO:0000256" key="1">
    <source>
        <dbReference type="ARBA" id="ARBA00022801"/>
    </source>
</evidence>